<evidence type="ECO:0000313" key="1">
    <source>
        <dbReference type="EMBL" id="KAL1381034.1"/>
    </source>
</evidence>
<reference evidence="1 2" key="1">
    <citation type="submission" date="2024-05" db="EMBL/GenBank/DDBJ databases">
        <title>Culex pipiens pipiens assembly and annotation.</title>
        <authorList>
            <person name="Alout H."/>
            <person name="Durand T."/>
        </authorList>
    </citation>
    <scope>NUCLEOTIDE SEQUENCE [LARGE SCALE GENOMIC DNA]</scope>
    <source>
        <strain evidence="1">HA-2024</strain>
        <tissue evidence="1">Whole body</tissue>
    </source>
</reference>
<organism evidence="1 2">
    <name type="scientific">Culex pipiens pipiens</name>
    <name type="common">Northern house mosquito</name>
    <dbReference type="NCBI Taxonomy" id="38569"/>
    <lineage>
        <taxon>Eukaryota</taxon>
        <taxon>Metazoa</taxon>
        <taxon>Ecdysozoa</taxon>
        <taxon>Arthropoda</taxon>
        <taxon>Hexapoda</taxon>
        <taxon>Insecta</taxon>
        <taxon>Pterygota</taxon>
        <taxon>Neoptera</taxon>
        <taxon>Endopterygota</taxon>
        <taxon>Diptera</taxon>
        <taxon>Nematocera</taxon>
        <taxon>Culicoidea</taxon>
        <taxon>Culicidae</taxon>
        <taxon>Culicinae</taxon>
        <taxon>Culicini</taxon>
        <taxon>Culex</taxon>
        <taxon>Culex</taxon>
    </lineage>
</organism>
<comment type="caution">
    <text evidence="1">The sequence shown here is derived from an EMBL/GenBank/DDBJ whole genome shotgun (WGS) entry which is preliminary data.</text>
</comment>
<dbReference type="Proteomes" id="UP001562425">
    <property type="component" value="Unassembled WGS sequence"/>
</dbReference>
<keyword evidence="2" id="KW-1185">Reference proteome</keyword>
<dbReference type="AlphaFoldDB" id="A0ABD1CX60"/>
<sequence length="120" mass="13957">MTDTLELVKEDYQFAHLIMLNEATDMQDILSKARDTYVYPRTENYDETAHSMKFAEMTHDVPIARPTPVNLDVGLMPDRCKANQLYKVALSDIERRYGEVENKKRLIWDSFSVLVRNSPS</sequence>
<evidence type="ECO:0000313" key="2">
    <source>
        <dbReference type="Proteomes" id="UP001562425"/>
    </source>
</evidence>
<accession>A0ABD1CX60</accession>
<gene>
    <name evidence="1" type="ORF">pipiens_013756</name>
</gene>
<name>A0ABD1CX60_CULPP</name>
<protein>
    <submittedName>
        <fullName evidence="1">Uncharacterized protein</fullName>
    </submittedName>
</protein>
<proteinExistence type="predicted"/>
<dbReference type="EMBL" id="JBEHCU010008835">
    <property type="protein sequence ID" value="KAL1381034.1"/>
    <property type="molecule type" value="Genomic_DNA"/>
</dbReference>